<sequence>MVTLLVATTRDPATWTPGGRKSSSSANTPPSPTGPPSPSIPLRSLTCAPTKSPSRAGSPGGWAAPPDPRTGPWLRLLKQIAADHNLVPEFEITLEGTHHGPVTSSTEEYCKRQDAAQFISAKVSGCLICS</sequence>
<protein>
    <submittedName>
        <fullName evidence="2">Uncharacterized protein</fullName>
    </submittedName>
</protein>
<proteinExistence type="predicted"/>
<dbReference type="EMBL" id="JAKUCV010001759">
    <property type="protein sequence ID" value="KAJ4845140.1"/>
    <property type="molecule type" value="Genomic_DNA"/>
</dbReference>
<dbReference type="OrthoDB" id="1584242at2759"/>
<dbReference type="AlphaFoldDB" id="A0A9Q0G7Z5"/>
<reference evidence="2" key="2">
    <citation type="journal article" date="2023" name="Plants (Basel)">
        <title>Annotation of the Turnera subulata (Passifloraceae) Draft Genome Reveals the S-Locus Evolved after the Divergence of Turneroideae from Passifloroideae in a Stepwise Manner.</title>
        <authorList>
            <person name="Henning P.M."/>
            <person name="Roalson E.H."/>
            <person name="Mir W."/>
            <person name="McCubbin A.G."/>
            <person name="Shore J.S."/>
        </authorList>
    </citation>
    <scope>NUCLEOTIDE SEQUENCE</scope>
    <source>
        <strain evidence="2">F60SS</strain>
    </source>
</reference>
<accession>A0A9Q0G7Z5</accession>
<organism evidence="2 3">
    <name type="scientific">Turnera subulata</name>
    <dbReference type="NCBI Taxonomy" id="218843"/>
    <lineage>
        <taxon>Eukaryota</taxon>
        <taxon>Viridiplantae</taxon>
        <taxon>Streptophyta</taxon>
        <taxon>Embryophyta</taxon>
        <taxon>Tracheophyta</taxon>
        <taxon>Spermatophyta</taxon>
        <taxon>Magnoliopsida</taxon>
        <taxon>eudicotyledons</taxon>
        <taxon>Gunneridae</taxon>
        <taxon>Pentapetalae</taxon>
        <taxon>rosids</taxon>
        <taxon>fabids</taxon>
        <taxon>Malpighiales</taxon>
        <taxon>Passifloraceae</taxon>
        <taxon>Turnera</taxon>
    </lineage>
</organism>
<evidence type="ECO:0000256" key="1">
    <source>
        <dbReference type="SAM" id="MobiDB-lite"/>
    </source>
</evidence>
<evidence type="ECO:0000313" key="3">
    <source>
        <dbReference type="Proteomes" id="UP001141552"/>
    </source>
</evidence>
<keyword evidence="3" id="KW-1185">Reference proteome</keyword>
<comment type="caution">
    <text evidence="2">The sequence shown here is derived from an EMBL/GenBank/DDBJ whole genome shotgun (WGS) entry which is preliminary data.</text>
</comment>
<dbReference type="InterPro" id="IPR007508">
    <property type="entry name" value="DtdA"/>
</dbReference>
<evidence type="ECO:0000313" key="2">
    <source>
        <dbReference type="EMBL" id="KAJ4845140.1"/>
    </source>
</evidence>
<dbReference type="PANTHER" id="PTHR34667:SF1">
    <property type="entry name" value="D-AMINOACYL-TRNA DEACYLASE"/>
    <property type="match status" value="1"/>
</dbReference>
<feature type="region of interest" description="Disordered" evidence="1">
    <location>
        <begin position="1"/>
        <end position="71"/>
    </location>
</feature>
<dbReference type="Proteomes" id="UP001141552">
    <property type="component" value="Unassembled WGS sequence"/>
</dbReference>
<feature type="compositionally biased region" description="Pro residues" evidence="1">
    <location>
        <begin position="29"/>
        <end position="39"/>
    </location>
</feature>
<dbReference type="GO" id="GO:0051499">
    <property type="term" value="F:D-aminoacyl-tRNA deacylase activity"/>
    <property type="evidence" value="ECO:0007669"/>
    <property type="project" value="InterPro"/>
</dbReference>
<gene>
    <name evidence="2" type="ORF">Tsubulata_018401</name>
</gene>
<dbReference type="Gene3D" id="3.40.630.50">
    <property type="entry name" value="AF0625-like"/>
    <property type="match status" value="1"/>
</dbReference>
<dbReference type="SUPFAM" id="SSF142535">
    <property type="entry name" value="AF0625-like"/>
    <property type="match status" value="1"/>
</dbReference>
<dbReference type="PANTHER" id="PTHR34667">
    <property type="entry name" value="D-AMINOACYL-TRNA DEACYLASE"/>
    <property type="match status" value="1"/>
</dbReference>
<reference evidence="2" key="1">
    <citation type="submission" date="2022-02" db="EMBL/GenBank/DDBJ databases">
        <authorList>
            <person name="Henning P.M."/>
            <person name="McCubbin A.G."/>
            <person name="Shore J.S."/>
        </authorList>
    </citation>
    <scope>NUCLEOTIDE SEQUENCE</scope>
    <source>
        <strain evidence="2">F60SS</strain>
        <tissue evidence="2">Leaves</tissue>
    </source>
</reference>
<name>A0A9Q0G7Z5_9ROSI</name>